<accession>R9GMC0</accession>
<sequence length="49" mass="5760">MIGDKGIFIKNQPVRFIQYSKNPVKDSYAQQSKRQATIRTCIQEMQKKN</sequence>
<dbReference type="Proteomes" id="UP000014174">
    <property type="component" value="Unassembled WGS sequence"/>
</dbReference>
<gene>
    <name evidence="1" type="ORF">ADIARSV_3934</name>
</gene>
<dbReference type="EMBL" id="AQPN01000141">
    <property type="protein sequence ID" value="EOR92846.1"/>
    <property type="molecule type" value="Genomic_DNA"/>
</dbReference>
<keyword evidence="2" id="KW-1185">Reference proteome</keyword>
<evidence type="ECO:0000313" key="2">
    <source>
        <dbReference type="Proteomes" id="UP000014174"/>
    </source>
</evidence>
<comment type="caution">
    <text evidence="1">The sequence shown here is derived from an EMBL/GenBank/DDBJ whole genome shotgun (WGS) entry which is preliminary data.</text>
</comment>
<protein>
    <submittedName>
        <fullName evidence="1">Uncharacterized protein</fullName>
    </submittedName>
</protein>
<evidence type="ECO:0000313" key="1">
    <source>
        <dbReference type="EMBL" id="EOR92846.1"/>
    </source>
</evidence>
<proteinExistence type="predicted"/>
<organism evidence="1 2">
    <name type="scientific">Arcticibacter svalbardensis MN12-7</name>
    <dbReference type="NCBI Taxonomy" id="1150600"/>
    <lineage>
        <taxon>Bacteria</taxon>
        <taxon>Pseudomonadati</taxon>
        <taxon>Bacteroidota</taxon>
        <taxon>Sphingobacteriia</taxon>
        <taxon>Sphingobacteriales</taxon>
        <taxon>Sphingobacteriaceae</taxon>
        <taxon>Arcticibacter</taxon>
    </lineage>
</organism>
<name>R9GMC0_9SPHI</name>
<dbReference type="AlphaFoldDB" id="R9GMC0"/>
<reference evidence="1 2" key="1">
    <citation type="journal article" date="2013" name="Genome Announc.">
        <title>Draft Genome Sequence of Arcticibacter svalbardensis Strain MN12-7T, a Member of the Family Sphingobacteriaceae Isolated from an Arctic Soil Sample.</title>
        <authorList>
            <person name="Shivaji S."/>
            <person name="Ara S."/>
            <person name="Prasad S."/>
            <person name="Manasa B.P."/>
            <person name="Begum Z."/>
            <person name="Singh A."/>
            <person name="Kumar Pinnaka A."/>
        </authorList>
    </citation>
    <scope>NUCLEOTIDE SEQUENCE [LARGE SCALE GENOMIC DNA]</scope>
    <source>
        <strain evidence="1 2">MN12-7</strain>
    </source>
</reference>